<evidence type="ECO:0000256" key="2">
    <source>
        <dbReference type="ARBA" id="ARBA00022989"/>
    </source>
</evidence>
<keyword evidence="2 6" id="KW-1133">Transmembrane helix</keyword>
<name>A0A420XQL0_9ACTN</name>
<keyword evidence="1 6" id="KW-0812">Transmembrane</keyword>
<proteinExistence type="inferred from homology"/>
<dbReference type="InParanoid" id="A0A420XQL0"/>
<dbReference type="PROSITE" id="PS50885">
    <property type="entry name" value="HAMP"/>
    <property type="match status" value="1"/>
</dbReference>
<dbReference type="Pfam" id="PF00015">
    <property type="entry name" value="MCPsignal"/>
    <property type="match status" value="1"/>
</dbReference>
<evidence type="ECO:0000256" key="6">
    <source>
        <dbReference type="SAM" id="Phobius"/>
    </source>
</evidence>
<dbReference type="InterPro" id="IPR004089">
    <property type="entry name" value="MCPsignal_dom"/>
</dbReference>
<dbReference type="SMART" id="SM00304">
    <property type="entry name" value="HAMP"/>
    <property type="match status" value="1"/>
</dbReference>
<evidence type="ECO:0000313" key="9">
    <source>
        <dbReference type="EMBL" id="RKS75549.1"/>
    </source>
</evidence>
<gene>
    <name evidence="9" type="ORF">CLV35_2019</name>
</gene>
<evidence type="ECO:0000259" key="8">
    <source>
        <dbReference type="PROSITE" id="PS50885"/>
    </source>
</evidence>
<organism evidence="9 10">
    <name type="scientific">Motilibacter peucedani</name>
    <dbReference type="NCBI Taxonomy" id="598650"/>
    <lineage>
        <taxon>Bacteria</taxon>
        <taxon>Bacillati</taxon>
        <taxon>Actinomycetota</taxon>
        <taxon>Actinomycetes</taxon>
        <taxon>Motilibacterales</taxon>
        <taxon>Motilibacteraceae</taxon>
        <taxon>Motilibacter</taxon>
    </lineage>
</organism>
<dbReference type="GO" id="GO:0007165">
    <property type="term" value="P:signal transduction"/>
    <property type="evidence" value="ECO:0007669"/>
    <property type="project" value="UniProtKB-KW"/>
</dbReference>
<dbReference type="Proteomes" id="UP000281955">
    <property type="component" value="Unassembled WGS sequence"/>
</dbReference>
<evidence type="ECO:0000256" key="3">
    <source>
        <dbReference type="ARBA" id="ARBA00023224"/>
    </source>
</evidence>
<dbReference type="Pfam" id="PF00672">
    <property type="entry name" value="HAMP"/>
    <property type="match status" value="1"/>
</dbReference>
<feature type="domain" description="HAMP" evidence="8">
    <location>
        <begin position="335"/>
        <end position="382"/>
    </location>
</feature>
<evidence type="ECO:0000256" key="1">
    <source>
        <dbReference type="ARBA" id="ARBA00022692"/>
    </source>
</evidence>
<accession>A0A420XQL0</accession>
<dbReference type="OrthoDB" id="1115140at2"/>
<keyword evidence="6" id="KW-0472">Membrane</keyword>
<dbReference type="EMBL" id="RBWV01000011">
    <property type="protein sequence ID" value="RKS75549.1"/>
    <property type="molecule type" value="Genomic_DNA"/>
</dbReference>
<dbReference type="InterPro" id="IPR003660">
    <property type="entry name" value="HAMP_dom"/>
</dbReference>
<dbReference type="SUPFAM" id="SSF58104">
    <property type="entry name" value="Methyl-accepting chemotaxis protein (MCP) signaling domain"/>
    <property type="match status" value="1"/>
</dbReference>
<evidence type="ECO:0000259" key="7">
    <source>
        <dbReference type="PROSITE" id="PS50111"/>
    </source>
</evidence>
<dbReference type="PROSITE" id="PS50111">
    <property type="entry name" value="CHEMOTAXIS_TRANSDUC_2"/>
    <property type="match status" value="1"/>
</dbReference>
<dbReference type="CDD" id="cd06225">
    <property type="entry name" value="HAMP"/>
    <property type="match status" value="1"/>
</dbReference>
<feature type="domain" description="Methyl-accepting transducer" evidence="7">
    <location>
        <begin position="387"/>
        <end position="616"/>
    </location>
</feature>
<keyword evidence="10" id="KW-1185">Reference proteome</keyword>
<dbReference type="SMART" id="SM00283">
    <property type="entry name" value="MA"/>
    <property type="match status" value="1"/>
</dbReference>
<dbReference type="PANTHER" id="PTHR32089">
    <property type="entry name" value="METHYL-ACCEPTING CHEMOTAXIS PROTEIN MCPB"/>
    <property type="match status" value="1"/>
</dbReference>
<comment type="similarity">
    <text evidence="4">Belongs to the methyl-accepting chemotaxis (MCP) protein family.</text>
</comment>
<sequence>MRLLLAPGRSLMARLPYAGKLLVLTLVLLLPLGFVTRGYLAVEASQSDFSAKERIGVAYVRPVLALTSAAVVARHAAVRGAPVPDLGAAVAAVDAVDARDGGALRTTEQWQAAKAALASAEAPAADATTAYQKWSAVTSALLALTVAVSDGSNLTLDPDLDSYYVMDAVMFRLPLLLDTASGAVDRVQVARSVGTPAAADSARVDLAVASGALTTTLAAVSSGMQTSLHQTADRKLAAAGPEVQRATSAAQQVLDTVRSGVASGRVTDVAVDAADASTAASSALSSELAGHLDDLLVTRLGAFRATAHRIELATLLALLLVAYLLVSCYLASVPPLRRTQRALERLRDGDLTARVEIDTADEVAAMGRALNEASAELARAVSTVTRTAGAVSAASDTLTESSGVLLDASRGSSAQAAAAAAGVRSVTGSADTVAASTQEISAAINEIAQGSAEASTVAGDAAVSTRGSSALVSQLGRSSTEIGDVVKLITAVAQQTHLLALNATIEAARAGEAGRGFAVVAGEVKQLAQETASAAEDIVGRISTIQTDAAAAVASIDDSTRIVERIADIQQTIAAAVEEQHAATGEMSRNVSGVAEASAEITVSVEAAAQSAQLVEASAATTRTIAEELGSDAERLRRAVGHFIV</sequence>
<feature type="transmembrane region" description="Helical" evidence="6">
    <location>
        <begin position="312"/>
        <end position="331"/>
    </location>
</feature>
<evidence type="ECO:0000256" key="4">
    <source>
        <dbReference type="ARBA" id="ARBA00029447"/>
    </source>
</evidence>
<evidence type="ECO:0000313" key="10">
    <source>
        <dbReference type="Proteomes" id="UP000281955"/>
    </source>
</evidence>
<dbReference type="AlphaFoldDB" id="A0A420XQL0"/>
<dbReference type="RefSeq" id="WP_147431925.1">
    <property type="nucleotide sequence ID" value="NZ_RBWV01000011.1"/>
</dbReference>
<evidence type="ECO:0000256" key="5">
    <source>
        <dbReference type="PROSITE-ProRule" id="PRU00284"/>
    </source>
</evidence>
<keyword evidence="3 5" id="KW-0807">Transducer</keyword>
<dbReference type="PANTHER" id="PTHR32089:SF112">
    <property type="entry name" value="LYSOZYME-LIKE PROTEIN-RELATED"/>
    <property type="match status" value="1"/>
</dbReference>
<reference evidence="9 10" key="1">
    <citation type="submission" date="2018-10" db="EMBL/GenBank/DDBJ databases">
        <title>Genomic Encyclopedia of Archaeal and Bacterial Type Strains, Phase II (KMG-II): from individual species to whole genera.</title>
        <authorList>
            <person name="Goeker M."/>
        </authorList>
    </citation>
    <scope>NUCLEOTIDE SEQUENCE [LARGE SCALE GENOMIC DNA]</scope>
    <source>
        <strain evidence="9 10">RP-AC37</strain>
    </source>
</reference>
<dbReference type="GO" id="GO:0016020">
    <property type="term" value="C:membrane"/>
    <property type="evidence" value="ECO:0007669"/>
    <property type="project" value="InterPro"/>
</dbReference>
<dbReference type="Gene3D" id="1.10.287.950">
    <property type="entry name" value="Methyl-accepting chemotaxis protein"/>
    <property type="match status" value="1"/>
</dbReference>
<protein>
    <submittedName>
        <fullName evidence="9">Methyl-accepting chemotaxis protein</fullName>
    </submittedName>
</protein>
<comment type="caution">
    <text evidence="9">The sequence shown here is derived from an EMBL/GenBank/DDBJ whole genome shotgun (WGS) entry which is preliminary data.</text>
</comment>